<dbReference type="AlphaFoldDB" id="A0A6J7G643"/>
<feature type="compositionally biased region" description="Basic and acidic residues" evidence="1">
    <location>
        <begin position="177"/>
        <end position="196"/>
    </location>
</feature>
<evidence type="ECO:0000256" key="1">
    <source>
        <dbReference type="SAM" id="MobiDB-lite"/>
    </source>
</evidence>
<evidence type="ECO:0000313" key="2">
    <source>
        <dbReference type="EMBL" id="CAB4801808.1"/>
    </source>
</evidence>
<dbReference type="EMBL" id="CAFAAL010000048">
    <property type="protein sequence ID" value="CAB4801808.1"/>
    <property type="molecule type" value="Genomic_DNA"/>
</dbReference>
<gene>
    <name evidence="2" type="ORF">UFOPK3004_00720</name>
    <name evidence="3" type="ORF">UFOPK3494_00984</name>
</gene>
<organism evidence="3">
    <name type="scientific">freshwater metagenome</name>
    <dbReference type="NCBI Taxonomy" id="449393"/>
    <lineage>
        <taxon>unclassified sequences</taxon>
        <taxon>metagenomes</taxon>
        <taxon>ecological metagenomes</taxon>
    </lineage>
</organism>
<proteinExistence type="predicted"/>
<sequence length="203" mass="22355">MNQVKNRLAALSMLDRAFRNLPDATITALYEGLDEEGQDAIQHIASVKGDDLAMPELIAAIRLCVSKGRINGDLERMSLVLTDKCLADCIEALGENSDDPSEDNLREALPAIIKNHTLPTTQVMLASVVTGEAIASPIITRLLKSDEDIKLPPAPVLAMTPLAPLKVDDAERLALKEQRKARKAVEQEEARRRREQMANARRK</sequence>
<feature type="region of interest" description="Disordered" evidence="1">
    <location>
        <begin position="177"/>
        <end position="203"/>
    </location>
</feature>
<evidence type="ECO:0000313" key="3">
    <source>
        <dbReference type="EMBL" id="CAB4901898.1"/>
    </source>
</evidence>
<reference evidence="3" key="1">
    <citation type="submission" date="2020-05" db="EMBL/GenBank/DDBJ databases">
        <authorList>
            <person name="Chiriac C."/>
            <person name="Salcher M."/>
            <person name="Ghai R."/>
            <person name="Kavagutti S V."/>
        </authorList>
    </citation>
    <scope>NUCLEOTIDE SEQUENCE</scope>
</reference>
<dbReference type="EMBL" id="CAFBMF010000057">
    <property type="protein sequence ID" value="CAB4901898.1"/>
    <property type="molecule type" value="Genomic_DNA"/>
</dbReference>
<name>A0A6J7G643_9ZZZZ</name>
<protein>
    <submittedName>
        <fullName evidence="3">Unannotated protein</fullName>
    </submittedName>
</protein>
<accession>A0A6J7G643</accession>